<reference evidence="1 2" key="1">
    <citation type="submission" date="2018-02" db="EMBL/GenBank/DDBJ databases">
        <title>FDA/CDC Antimicrobial Resistant Isolate Bank Genome Sequencing.</title>
        <authorList>
            <person name="Benahmed F.H."/>
            <person name="Lutgring J.D."/>
            <person name="Yoo B."/>
            <person name="Machado M."/>
            <person name="Brown A."/>
            <person name="McAllister G."/>
            <person name="Perry A."/>
            <person name="Halpin A.L."/>
            <person name="Vavikolanu K."/>
            <person name="Ott S."/>
            <person name="Zhao X."/>
            <person name="Tallon L.J."/>
            <person name="Sadzewicz L."/>
            <person name="Aluvathingal J."/>
            <person name="Nadendla S."/>
            <person name="Voskania-kordi A."/>
            <person name="Simonyan V."/>
            <person name="Patel J."/>
            <person name="Shawar R.M."/>
        </authorList>
    </citation>
    <scope>NUCLEOTIDE SEQUENCE [LARGE SCALE GENOMIC DNA]</scope>
    <source>
        <strain evidence="1 2">AR_0356</strain>
    </source>
</reference>
<evidence type="ECO:0000313" key="2">
    <source>
        <dbReference type="Proteomes" id="UP000238390"/>
    </source>
</evidence>
<keyword evidence="2" id="KW-1185">Reference proteome</keyword>
<dbReference type="Proteomes" id="UP000238390">
    <property type="component" value="Chromosome"/>
</dbReference>
<evidence type="ECO:0000313" key="1">
    <source>
        <dbReference type="EMBL" id="AVK04685.1"/>
    </source>
</evidence>
<organism evidence="1 2">
    <name type="scientific">Pseudomonas paraeruginosa</name>
    <dbReference type="NCBI Taxonomy" id="2994495"/>
    <lineage>
        <taxon>Bacteria</taxon>
        <taxon>Pseudomonadati</taxon>
        <taxon>Pseudomonadota</taxon>
        <taxon>Gammaproteobacteria</taxon>
        <taxon>Pseudomonadales</taxon>
        <taxon>Pseudomonadaceae</taxon>
        <taxon>Pseudomonas</taxon>
    </lineage>
</organism>
<proteinExistence type="predicted"/>
<protein>
    <submittedName>
        <fullName evidence="1">Uncharacterized protein</fullName>
    </submittedName>
</protein>
<dbReference type="EMBL" id="CP027169">
    <property type="protein sequence ID" value="AVK04685.1"/>
    <property type="molecule type" value="Genomic_DNA"/>
</dbReference>
<name>A0A2R3IS07_9PSED</name>
<dbReference type="AlphaFoldDB" id="A0A2R3IS07"/>
<sequence>MNALLIFHHEQSRSGKWGFGQFRSSESEPLEGQQLRLKGNDQNPVAAFFKGI</sequence>
<gene>
    <name evidence="1" type="ORF">CSB93_1503</name>
</gene>
<accession>A0A2R3IS07</accession>